<evidence type="ECO:0000313" key="3">
    <source>
        <dbReference type="EMBL" id="MBV6340471.1"/>
    </source>
</evidence>
<dbReference type="Proteomes" id="UP001196980">
    <property type="component" value="Unassembled WGS sequence"/>
</dbReference>
<evidence type="ECO:0000256" key="2">
    <source>
        <dbReference type="SAM" id="Phobius"/>
    </source>
</evidence>
<feature type="region of interest" description="Disordered" evidence="1">
    <location>
        <begin position="1"/>
        <end position="20"/>
    </location>
</feature>
<feature type="compositionally biased region" description="Basic and acidic residues" evidence="1">
    <location>
        <begin position="1"/>
        <end position="11"/>
    </location>
</feature>
<sequence>MEERHVPDKQEICQPGSPCGTGGTASPIDFFKVSVRGIFKNALISGAVFFLTAVAIHHLAIKPQGTYPLVKATESAALLLFYCFTGAFMGMAWGFIATLDTTAGGLHRRVRDVIGPMITEIIESLPLADRPISIDVFTTVVDKVVERFSRKTEGGFRILPPVIILSRFFIRTIMQYIRDSLIREFIATLKDRGQEHLTIANVEGFIRNKIVDIVVDAFRCRLNTMRYVICTMALALLLGPFVLILLL</sequence>
<accession>A0ABS6RV08</accession>
<dbReference type="EMBL" id="JABXWD010000025">
    <property type="protein sequence ID" value="MBV6340471.1"/>
    <property type="molecule type" value="Genomic_DNA"/>
</dbReference>
<keyword evidence="2" id="KW-0812">Transmembrane</keyword>
<dbReference type="RefSeq" id="WP_218251092.1">
    <property type="nucleotide sequence ID" value="NZ_JABXWD010000025.1"/>
</dbReference>
<proteinExistence type="predicted"/>
<feature type="transmembrane region" description="Helical" evidence="2">
    <location>
        <begin position="42"/>
        <end position="61"/>
    </location>
</feature>
<gene>
    <name evidence="3" type="ORF">HWQ67_02620</name>
</gene>
<feature type="transmembrane region" description="Helical" evidence="2">
    <location>
        <begin position="227"/>
        <end position="246"/>
    </location>
</feature>
<keyword evidence="4" id="KW-1185">Reference proteome</keyword>
<evidence type="ECO:0000256" key="1">
    <source>
        <dbReference type="SAM" id="MobiDB-lite"/>
    </source>
</evidence>
<organism evidence="3 4">
    <name type="scientific">Candidatus Magnetobacterium casense</name>
    <dbReference type="NCBI Taxonomy" id="1455061"/>
    <lineage>
        <taxon>Bacteria</taxon>
        <taxon>Pseudomonadati</taxon>
        <taxon>Nitrospirota</taxon>
        <taxon>Thermodesulfovibrionia</taxon>
        <taxon>Thermodesulfovibrionales</taxon>
        <taxon>Candidatus Magnetobacteriaceae</taxon>
        <taxon>Candidatus Magnetobacterium</taxon>
    </lineage>
</organism>
<comment type="caution">
    <text evidence="3">The sequence shown here is derived from an EMBL/GenBank/DDBJ whole genome shotgun (WGS) entry which is preliminary data.</text>
</comment>
<reference evidence="3 4" key="1">
    <citation type="journal article" date="2020" name="J Geophys Res Biogeosci">
        <title>Magnetotaxis as an Adaptation to Enable Bacterial Shuttling of Microbial Sulfur and Sulfur Cycling Across Aquatic Oxic#Anoxic Interfaces.</title>
        <authorList>
            <person name="Li J."/>
            <person name="Liu P."/>
            <person name="Wang J."/>
            <person name="Roberts A.P."/>
            <person name="Pan Y."/>
        </authorList>
    </citation>
    <scope>NUCLEOTIDE SEQUENCE [LARGE SCALE GENOMIC DNA]</scope>
    <source>
        <strain evidence="3 4">MYR-1_YQ</strain>
    </source>
</reference>
<keyword evidence="2" id="KW-1133">Transmembrane helix</keyword>
<protein>
    <submittedName>
        <fullName evidence="3">Uncharacterized protein</fullName>
    </submittedName>
</protein>
<name>A0ABS6RV08_9BACT</name>
<keyword evidence="2" id="KW-0472">Membrane</keyword>
<feature type="transmembrane region" description="Helical" evidence="2">
    <location>
        <begin position="76"/>
        <end position="99"/>
    </location>
</feature>
<evidence type="ECO:0000313" key="4">
    <source>
        <dbReference type="Proteomes" id="UP001196980"/>
    </source>
</evidence>